<comment type="cofactor">
    <cofactor evidence="8">
        <name>heme b</name>
        <dbReference type="ChEBI" id="CHEBI:60344"/>
    </cofactor>
    <text evidence="8">Binds 1 heme b (iron(II)-protoporphyrin IX) group per subunit.</text>
</comment>
<dbReference type="KEGG" id="plei:Q9312_05475"/>
<evidence type="ECO:0000256" key="2">
    <source>
        <dbReference type="ARBA" id="ARBA00022448"/>
    </source>
</evidence>
<feature type="domain" description="Ferric oxidoreductase" evidence="9">
    <location>
        <begin position="42"/>
        <end position="154"/>
    </location>
</feature>
<evidence type="ECO:0000313" key="10">
    <source>
        <dbReference type="EMBL" id="WMS88364.1"/>
    </source>
</evidence>
<dbReference type="PANTHER" id="PTHR36964:SF1">
    <property type="entry name" value="PROTEIN-METHIONINE-SULFOXIDE REDUCTASE HEME-BINDING SUBUNIT MSRQ"/>
    <property type="match status" value="1"/>
</dbReference>
<dbReference type="GO" id="GO:0009055">
    <property type="term" value="F:electron transfer activity"/>
    <property type="evidence" value="ECO:0007669"/>
    <property type="project" value="UniProtKB-UniRule"/>
</dbReference>
<dbReference type="GO" id="GO:0005886">
    <property type="term" value="C:plasma membrane"/>
    <property type="evidence" value="ECO:0007669"/>
    <property type="project" value="UniProtKB-SubCell"/>
</dbReference>
<protein>
    <recommendedName>
        <fullName evidence="8">Protein-methionine-sulfoxide reductase heme-binding subunit MsrQ</fullName>
    </recommendedName>
    <alternativeName>
        <fullName evidence="8">Flavocytochrome MsrQ</fullName>
    </alternativeName>
</protein>
<comment type="function">
    <text evidence="8">Part of the MsrPQ system that repairs oxidized periplasmic proteins containing methionine sulfoxide residues (Met-O), using respiratory chain electrons. Thus protects these proteins from oxidative-stress damage caused by reactive species of oxygen and chlorine generated by the host defense mechanisms. MsrPQ is essential for the maintenance of envelope integrity under bleach stress, rescuing a wide series of structurally unrelated periplasmic proteins from methionine oxidation. MsrQ provides electrons for reduction to the reductase catalytic subunit MsrP, using the quinone pool of the respiratory chain.</text>
</comment>
<reference evidence="10 11" key="1">
    <citation type="submission" date="2023-08" db="EMBL/GenBank/DDBJ databases">
        <title>Pleionea litopenaei sp. nov., isolated from stomach of juvenile Litopenaeus vannamei.</title>
        <authorList>
            <person name="Rho A.M."/>
            <person name="Hwang C.Y."/>
        </authorList>
    </citation>
    <scope>NUCLEOTIDE SEQUENCE [LARGE SCALE GENOMIC DNA]</scope>
    <source>
        <strain evidence="10 11">HL-JVS1</strain>
    </source>
</reference>
<keyword evidence="6 8" id="KW-0408">Iron</keyword>
<dbReference type="GO" id="GO:0030091">
    <property type="term" value="P:protein repair"/>
    <property type="evidence" value="ECO:0007669"/>
    <property type="project" value="UniProtKB-UniRule"/>
</dbReference>
<keyword evidence="8" id="KW-0288">FMN</keyword>
<keyword evidence="8" id="KW-0249">Electron transport</keyword>
<feature type="transmembrane region" description="Helical" evidence="8">
    <location>
        <begin position="143"/>
        <end position="160"/>
    </location>
</feature>
<evidence type="ECO:0000259" key="9">
    <source>
        <dbReference type="Pfam" id="PF01794"/>
    </source>
</evidence>
<keyword evidence="8" id="KW-1003">Cell membrane</keyword>
<dbReference type="RefSeq" id="WP_309203577.1">
    <property type="nucleotide sequence ID" value="NZ_CP133548.1"/>
</dbReference>
<keyword evidence="7 8" id="KW-0472">Membrane</keyword>
<evidence type="ECO:0000256" key="4">
    <source>
        <dbReference type="ARBA" id="ARBA00022692"/>
    </source>
</evidence>
<keyword evidence="3 8" id="KW-0349">Heme</keyword>
<keyword evidence="2 8" id="KW-0813">Transport</keyword>
<comment type="subcellular location">
    <subcellularLocation>
        <location evidence="8">Cell membrane</location>
        <topology evidence="8">Multi-pass membrane protein</topology>
    </subcellularLocation>
    <subcellularLocation>
        <location evidence="1">Membrane</location>
        <topology evidence="1">Multi-pass membrane protein</topology>
    </subcellularLocation>
</comment>
<evidence type="ECO:0000256" key="8">
    <source>
        <dbReference type="HAMAP-Rule" id="MF_01207"/>
    </source>
</evidence>
<comment type="caution">
    <text evidence="8">Lacks conserved residue(s) required for the propagation of feature annotation.</text>
</comment>
<sequence length="198" mass="23759">MSRVIKVIAHFCAWLPLAYYIVSAFRQTLGADPQETLLHGLGMWSFYFLLGSLSITPLRRWFRWHKLINYRRMLGLYFAFYLFLHVITYIWLFLGWQWEMIGSELIKRPYLTLGIVAFVMTLPLIATSNLWAQRKLKRHWKRLHQLVYGIAILGWVHYFWQVKADLNEPLLYGFLLAALLMPRVWWKIKQNRPELAKN</sequence>
<comment type="cofactor">
    <cofactor evidence="8">
        <name>FMN</name>
        <dbReference type="ChEBI" id="CHEBI:58210"/>
    </cofactor>
    <text evidence="8">Binds 1 FMN per subunit.</text>
</comment>
<feature type="transmembrane region" description="Helical" evidence="8">
    <location>
        <begin position="42"/>
        <end position="62"/>
    </location>
</feature>
<dbReference type="HAMAP" id="MF_01207">
    <property type="entry name" value="MsrQ"/>
    <property type="match status" value="1"/>
</dbReference>
<name>A0AA51RVS3_9GAMM</name>
<dbReference type="Pfam" id="PF01794">
    <property type="entry name" value="Ferric_reduct"/>
    <property type="match status" value="1"/>
</dbReference>
<dbReference type="GO" id="GO:0046872">
    <property type="term" value="F:metal ion binding"/>
    <property type="evidence" value="ECO:0007669"/>
    <property type="project" value="UniProtKB-KW"/>
</dbReference>
<organism evidence="10 11">
    <name type="scientific">Pleionea litopenaei</name>
    <dbReference type="NCBI Taxonomy" id="3070815"/>
    <lineage>
        <taxon>Bacteria</taxon>
        <taxon>Pseudomonadati</taxon>
        <taxon>Pseudomonadota</taxon>
        <taxon>Gammaproteobacteria</taxon>
        <taxon>Oceanospirillales</taxon>
        <taxon>Pleioneaceae</taxon>
        <taxon>Pleionea</taxon>
    </lineage>
</organism>
<evidence type="ECO:0000256" key="6">
    <source>
        <dbReference type="ARBA" id="ARBA00023004"/>
    </source>
</evidence>
<keyword evidence="8" id="KW-0479">Metal-binding</keyword>
<keyword evidence="5 8" id="KW-1133">Transmembrane helix</keyword>
<dbReference type="Proteomes" id="UP001239782">
    <property type="component" value="Chromosome"/>
</dbReference>
<proteinExistence type="inferred from homology"/>
<dbReference type="AlphaFoldDB" id="A0AA51RVS3"/>
<feature type="transmembrane region" description="Helical" evidence="8">
    <location>
        <begin position="74"/>
        <end position="98"/>
    </location>
</feature>
<dbReference type="GO" id="GO:0020037">
    <property type="term" value="F:heme binding"/>
    <property type="evidence" value="ECO:0007669"/>
    <property type="project" value="UniProtKB-UniRule"/>
</dbReference>
<keyword evidence="8" id="KW-0285">Flavoprotein</keyword>
<dbReference type="InterPro" id="IPR022837">
    <property type="entry name" value="MsrQ-like"/>
</dbReference>
<feature type="transmembrane region" description="Helical" evidence="8">
    <location>
        <begin position="110"/>
        <end position="131"/>
    </location>
</feature>
<dbReference type="GO" id="GO:0010181">
    <property type="term" value="F:FMN binding"/>
    <property type="evidence" value="ECO:0007669"/>
    <property type="project" value="UniProtKB-UniRule"/>
</dbReference>
<comment type="similarity">
    <text evidence="8">Belongs to the MsrQ family.</text>
</comment>
<keyword evidence="4 8" id="KW-0812">Transmembrane</keyword>
<dbReference type="EMBL" id="CP133548">
    <property type="protein sequence ID" value="WMS88364.1"/>
    <property type="molecule type" value="Genomic_DNA"/>
</dbReference>
<dbReference type="InterPro" id="IPR013130">
    <property type="entry name" value="Fe3_Rdtase_TM_dom"/>
</dbReference>
<evidence type="ECO:0000313" key="11">
    <source>
        <dbReference type="Proteomes" id="UP001239782"/>
    </source>
</evidence>
<gene>
    <name evidence="8" type="primary">msrQ</name>
    <name evidence="10" type="ORF">Q9312_05475</name>
</gene>
<feature type="transmembrane region" description="Helical" evidence="8">
    <location>
        <begin position="166"/>
        <end position="186"/>
    </location>
</feature>
<dbReference type="GO" id="GO:0016679">
    <property type="term" value="F:oxidoreductase activity, acting on diphenols and related substances as donors"/>
    <property type="evidence" value="ECO:0007669"/>
    <property type="project" value="TreeGrafter"/>
</dbReference>
<comment type="subunit">
    <text evidence="8">Heterodimer of a catalytic subunit (MsrP) and a heme-binding subunit (MsrQ).</text>
</comment>
<evidence type="ECO:0000256" key="7">
    <source>
        <dbReference type="ARBA" id="ARBA00023136"/>
    </source>
</evidence>
<dbReference type="PANTHER" id="PTHR36964">
    <property type="entry name" value="PROTEIN-METHIONINE-SULFOXIDE REDUCTASE HEME-BINDING SUBUNIT MSRQ"/>
    <property type="match status" value="1"/>
</dbReference>
<keyword evidence="11" id="KW-1185">Reference proteome</keyword>
<evidence type="ECO:0000256" key="1">
    <source>
        <dbReference type="ARBA" id="ARBA00004141"/>
    </source>
</evidence>
<evidence type="ECO:0000256" key="5">
    <source>
        <dbReference type="ARBA" id="ARBA00022989"/>
    </source>
</evidence>
<evidence type="ECO:0000256" key="3">
    <source>
        <dbReference type="ARBA" id="ARBA00022617"/>
    </source>
</evidence>
<accession>A0AA51RVS3</accession>